<dbReference type="Pfam" id="PF14281">
    <property type="entry name" value="PDDEXK_4"/>
    <property type="match status" value="1"/>
</dbReference>
<keyword evidence="2" id="KW-1185">Reference proteome</keyword>
<reference evidence="1 2" key="1">
    <citation type="submission" date="2020-12" db="EMBL/GenBank/DDBJ databases">
        <title>YIM B01967 draft genome.</title>
        <authorList>
            <person name="Yan X."/>
        </authorList>
    </citation>
    <scope>NUCLEOTIDE SEQUENCE [LARGE SCALE GENOMIC DNA]</scope>
    <source>
        <strain evidence="1 2">YIM B01967</strain>
    </source>
</reference>
<dbReference type="EMBL" id="JAEOAH010000028">
    <property type="protein sequence ID" value="MBK3496355.1"/>
    <property type="molecule type" value="Genomic_DNA"/>
</dbReference>
<dbReference type="RefSeq" id="WP_200749828.1">
    <property type="nucleotide sequence ID" value="NZ_JAEOAH010000028.1"/>
</dbReference>
<name>A0ABS1HAA0_9BACL</name>
<comment type="caution">
    <text evidence="1">The sequence shown here is derived from an EMBL/GenBank/DDBJ whole genome shotgun (WGS) entry which is preliminary data.</text>
</comment>
<evidence type="ECO:0000313" key="1">
    <source>
        <dbReference type="EMBL" id="MBK3496355.1"/>
    </source>
</evidence>
<gene>
    <name evidence="1" type="ORF">JFL43_16105</name>
</gene>
<organism evidence="1 2">
    <name type="scientific">Viridibacillus soli</name>
    <dbReference type="NCBI Taxonomy" id="2798301"/>
    <lineage>
        <taxon>Bacteria</taxon>
        <taxon>Bacillati</taxon>
        <taxon>Bacillota</taxon>
        <taxon>Bacilli</taxon>
        <taxon>Bacillales</taxon>
        <taxon>Caryophanaceae</taxon>
        <taxon>Viridibacillus</taxon>
    </lineage>
</organism>
<sequence length="384" mass="44303">MISNEKELKTKLNQLISDSDFLRIQESFEKQSLFQLLGFGHRETMHSSFISWLLSPTSSLNLGTFPLKRFLYYICEENKSNKKTDIDFELIESDSLQLEEMEVATEVAESVVVPETNQELRARFDLCLTNDKVKIVVENKVLARENKDQTETYTQILKQMDDSSYTYELKVFLSPDDAVKPKCPEFIQIDYQGLYDFVIVPCLNHPKITTANKNILEEYIHNLRMVYKGVNKPMAKVNNELCVAIYDKYKDVLDEIFDAVKNETPEKRKVKTSSPTRKSNMSWKEMCSRLNENEKKLVATYGNVVTEAEIDLTSSKILFNGKEYSTPSAAAIAAVNYVQGKEHTERYNGYDLWSIAYQNGERKKLSVVREEISLSLAQEEEDED</sequence>
<evidence type="ECO:0000313" key="2">
    <source>
        <dbReference type="Proteomes" id="UP000618943"/>
    </source>
</evidence>
<proteinExistence type="predicted"/>
<dbReference type="Proteomes" id="UP000618943">
    <property type="component" value="Unassembled WGS sequence"/>
</dbReference>
<protein>
    <submittedName>
        <fullName evidence="1">PD-(D/E)XK nuclease family protein</fullName>
    </submittedName>
</protein>
<dbReference type="InterPro" id="IPR029470">
    <property type="entry name" value="PDDEXK_4"/>
</dbReference>
<accession>A0ABS1HAA0</accession>